<comment type="caution">
    <text evidence="2">The sequence shown here is derived from an EMBL/GenBank/DDBJ whole genome shotgun (WGS) entry which is preliminary data.</text>
</comment>
<dbReference type="Gene3D" id="3.40.50.1820">
    <property type="entry name" value="alpha/beta hydrolase"/>
    <property type="match status" value="1"/>
</dbReference>
<dbReference type="Proteomes" id="UP001595906">
    <property type="component" value="Unassembled WGS sequence"/>
</dbReference>
<dbReference type="SUPFAM" id="SSF53474">
    <property type="entry name" value="alpha/beta-Hydrolases"/>
    <property type="match status" value="1"/>
</dbReference>
<sequence length="272" mass="30513">MRDFFEYDDLHIAYAQKGSGNVVVLIHGFGEDSNVWQDVADVLKGNFKVILIDLPGSGQSVVPTNILRKENLSRIDYYATLIHGLLQHLKIDSCVMLGHSMGGYITLSFVEKYGHLLKGYGLVHSTAYADSDEKKANRQRGIEMMDTYGSYAFLKTTIPNLFSSEFKQTKSEVIDALIYAGKNFEVVALQNYYRAMMNRLDKTAVLVSSNVPVLFIIGTDDVAIPLKDSLEQTHMPNCTYIHVLENGGHMNMIENPNMIAGFIHVFLKDSFL</sequence>
<dbReference type="EMBL" id="JBHSDC010000012">
    <property type="protein sequence ID" value="MFC4231782.1"/>
    <property type="molecule type" value="Genomic_DNA"/>
</dbReference>
<feature type="domain" description="AB hydrolase-1" evidence="1">
    <location>
        <begin position="21"/>
        <end position="120"/>
    </location>
</feature>
<name>A0ABV8PUR0_9BACT</name>
<dbReference type="InterPro" id="IPR050266">
    <property type="entry name" value="AB_hydrolase_sf"/>
</dbReference>
<keyword evidence="2" id="KW-0378">Hydrolase</keyword>
<reference evidence="3" key="1">
    <citation type="journal article" date="2019" name="Int. J. Syst. Evol. Microbiol.">
        <title>The Global Catalogue of Microorganisms (GCM) 10K type strain sequencing project: providing services to taxonomists for standard genome sequencing and annotation.</title>
        <authorList>
            <consortium name="The Broad Institute Genomics Platform"/>
            <consortium name="The Broad Institute Genome Sequencing Center for Infectious Disease"/>
            <person name="Wu L."/>
            <person name="Ma J."/>
        </authorList>
    </citation>
    <scope>NUCLEOTIDE SEQUENCE [LARGE SCALE GENOMIC DNA]</scope>
    <source>
        <strain evidence="3">CECT 8010</strain>
    </source>
</reference>
<evidence type="ECO:0000259" key="1">
    <source>
        <dbReference type="Pfam" id="PF00561"/>
    </source>
</evidence>
<gene>
    <name evidence="2" type="ORF">ACFOW1_07760</name>
</gene>
<dbReference type="PRINTS" id="PR00111">
    <property type="entry name" value="ABHYDROLASE"/>
</dbReference>
<dbReference type="PANTHER" id="PTHR43798">
    <property type="entry name" value="MONOACYLGLYCEROL LIPASE"/>
    <property type="match status" value="1"/>
</dbReference>
<accession>A0ABV8PUR0</accession>
<dbReference type="GO" id="GO:0016787">
    <property type="term" value="F:hydrolase activity"/>
    <property type="evidence" value="ECO:0007669"/>
    <property type="project" value="UniProtKB-KW"/>
</dbReference>
<dbReference type="InterPro" id="IPR029058">
    <property type="entry name" value="AB_hydrolase_fold"/>
</dbReference>
<proteinExistence type="predicted"/>
<protein>
    <submittedName>
        <fullName evidence="2">Alpha/beta fold hydrolase</fullName>
    </submittedName>
</protein>
<evidence type="ECO:0000313" key="3">
    <source>
        <dbReference type="Proteomes" id="UP001595906"/>
    </source>
</evidence>
<dbReference type="Pfam" id="PF00561">
    <property type="entry name" value="Abhydrolase_1"/>
    <property type="match status" value="1"/>
</dbReference>
<evidence type="ECO:0000313" key="2">
    <source>
        <dbReference type="EMBL" id="MFC4231782.1"/>
    </source>
</evidence>
<keyword evidence="3" id="KW-1185">Reference proteome</keyword>
<organism evidence="2 3">
    <name type="scientific">Parasediminibacterium paludis</name>
    <dbReference type="NCBI Taxonomy" id="908966"/>
    <lineage>
        <taxon>Bacteria</taxon>
        <taxon>Pseudomonadati</taxon>
        <taxon>Bacteroidota</taxon>
        <taxon>Chitinophagia</taxon>
        <taxon>Chitinophagales</taxon>
        <taxon>Chitinophagaceae</taxon>
        <taxon>Parasediminibacterium</taxon>
    </lineage>
</organism>
<dbReference type="InterPro" id="IPR000073">
    <property type="entry name" value="AB_hydrolase_1"/>
</dbReference>
<dbReference type="RefSeq" id="WP_379013377.1">
    <property type="nucleotide sequence ID" value="NZ_JBHSDC010000012.1"/>
</dbReference>